<organism evidence="1 2">
    <name type="scientific">Candidatus Mycobacterium wuenschmannii</name>
    <dbReference type="NCBI Taxonomy" id="3027808"/>
    <lineage>
        <taxon>Bacteria</taxon>
        <taxon>Bacillati</taxon>
        <taxon>Actinomycetota</taxon>
        <taxon>Actinomycetes</taxon>
        <taxon>Mycobacteriales</taxon>
        <taxon>Mycobacteriaceae</taxon>
        <taxon>Mycobacterium</taxon>
    </lineage>
</organism>
<keyword evidence="2" id="KW-1185">Reference proteome</keyword>
<evidence type="ECO:0000313" key="1">
    <source>
        <dbReference type="EMBL" id="WIM89881.1"/>
    </source>
</evidence>
<dbReference type="EMBL" id="CP126981">
    <property type="protein sequence ID" value="WIM89881.1"/>
    <property type="molecule type" value="Genomic_DNA"/>
</dbReference>
<dbReference type="InterPro" id="IPR027417">
    <property type="entry name" value="P-loop_NTPase"/>
</dbReference>
<evidence type="ECO:0000313" key="2">
    <source>
        <dbReference type="Proteomes" id="UP001236585"/>
    </source>
</evidence>
<proteinExistence type="predicted"/>
<dbReference type="Proteomes" id="UP001236585">
    <property type="component" value="Chromosome"/>
</dbReference>
<protein>
    <submittedName>
        <fullName evidence="1">AAA family ATPase</fullName>
    </submittedName>
</protein>
<gene>
    <name evidence="1" type="ORF">PT015_10890</name>
</gene>
<dbReference type="Gene3D" id="3.40.50.300">
    <property type="entry name" value="P-loop containing nucleotide triphosphate hydrolases"/>
    <property type="match status" value="1"/>
</dbReference>
<dbReference type="SUPFAM" id="SSF52540">
    <property type="entry name" value="P-loop containing nucleoside triphosphate hydrolases"/>
    <property type="match status" value="1"/>
</dbReference>
<name>A0ABY8W2V2_9MYCO</name>
<sequence length="181" mass="19482">MTGVDGRMVVLTGPPGAGKSTVAAILAESYSPSVHLHADDFWHFLRRGAIPPYRAEAHEQNRVVVTALARAAATYAAGGYSVIVDGVIGPWFIETFCAEANLAVDYLVLRPDEETTVRRALARGDDALTDPVPIGSMYAQFADLGAYERNVIDTTADTPDITAERIRTALSSRDYQIGPES</sequence>
<dbReference type="Pfam" id="PF07931">
    <property type="entry name" value="CPT"/>
    <property type="match status" value="1"/>
</dbReference>
<dbReference type="RefSeq" id="WP_285190625.1">
    <property type="nucleotide sequence ID" value="NZ_CP126981.1"/>
</dbReference>
<accession>A0ABY8W2V2</accession>
<reference evidence="1 2" key="1">
    <citation type="journal article" date="2023" name="Microbiol. Resour. Announc.">
        <title>Complete Genome Sequence of Mycobacterium wuenschmanii, a novel Nontuberculous Mycobacterium Isolated from a captive population of Amazon Milk Frogs.</title>
        <authorList>
            <person name="Hicks J."/>
            <person name="Zeineldin M."/>
            <person name="Ward H."/>
            <person name="Wuenschmann A."/>
            <person name="Camp P."/>
            <person name="Farrell D."/>
            <person name="Lehman K."/>
            <person name="Thacker T."/>
            <person name="Cuthbert E."/>
        </authorList>
    </citation>
    <scope>NUCLEOTIDE SEQUENCE [LARGE SCALE GENOMIC DNA]</scope>
    <source>
        <strain evidence="1 2">Wuenschmanii</strain>
    </source>
</reference>